<evidence type="ECO:0000313" key="2">
    <source>
        <dbReference type="EMBL" id="VUE36573.1"/>
    </source>
</evidence>
<reference evidence="2 4" key="3">
    <citation type="submission" date="2019-06" db="EMBL/GenBank/DDBJ databases">
        <authorList>
            <person name="Bower L."/>
            <person name="Leinonen R."/>
        </authorList>
    </citation>
    <scope>NUCLEOTIDE SEQUENCE [LARGE SCALE GENOMIC DNA]</scope>
</reference>
<dbReference type="Proteomes" id="UP000317227">
    <property type="component" value="Segment"/>
</dbReference>
<dbReference type="KEGG" id="vg:40100945"/>
<proteinExistence type="predicted"/>
<reference evidence="3" key="1">
    <citation type="submission" date="2017-10" db="EMBL/GenBank/DDBJ databases">
        <authorList>
            <person name="Skurnik M."/>
        </authorList>
    </citation>
    <scope>NUCLEOTIDE SEQUENCE [LARGE SCALE GENOMIC DNA]</scope>
</reference>
<reference evidence="1" key="2">
    <citation type="submission" date="2017-10" db="EMBL/GenBank/DDBJ databases">
        <authorList>
            <person name="Banno H."/>
            <person name="Chua N.-H."/>
        </authorList>
    </citation>
    <scope>NUCLEOTIDE SEQUENCE [LARGE SCALE GENOMIC DNA]</scope>
</reference>
<gene>
    <name evidence="1" type="primary">g527c</name>
</gene>
<dbReference type="InterPro" id="IPR000408">
    <property type="entry name" value="Reg_chr_condens"/>
</dbReference>
<evidence type="ECO:0000313" key="1">
    <source>
        <dbReference type="EMBL" id="SOK58804.1"/>
    </source>
</evidence>
<organism evidence="1 3">
    <name type="scientific">Yersinia phage fHe-Yen9-04</name>
    <dbReference type="NCBI Taxonomy" id="2052742"/>
    <lineage>
        <taxon>Viruses</taxon>
        <taxon>Duplodnaviria</taxon>
        <taxon>Heunggongvirae</taxon>
        <taxon>Uroviricota</taxon>
        <taxon>Caudoviricetes</taxon>
        <taxon>Eneladusvirus</taxon>
        <taxon>Eneladusvirus Yen904</taxon>
    </lineage>
</organism>
<evidence type="ECO:0000313" key="3">
    <source>
        <dbReference type="Proteomes" id="UP000240931"/>
    </source>
</evidence>
<dbReference type="InterPro" id="IPR009091">
    <property type="entry name" value="RCC1/BLIP-II"/>
</dbReference>
<keyword evidence="3" id="KW-1185">Reference proteome</keyword>
<dbReference type="Proteomes" id="UP000240931">
    <property type="component" value="Segment"/>
</dbReference>
<accession>A0A2C9CXQ1</accession>
<dbReference type="EMBL" id="LR596615">
    <property type="protein sequence ID" value="VUE36573.1"/>
    <property type="molecule type" value="Genomic_DNA"/>
</dbReference>
<dbReference type="EMBL" id="LT960551">
    <property type="protein sequence ID" value="SOK58804.1"/>
    <property type="molecule type" value="Genomic_DNA"/>
</dbReference>
<evidence type="ECO:0000313" key="4">
    <source>
        <dbReference type="Proteomes" id="UP000317227"/>
    </source>
</evidence>
<name>A0A2C9CXQ1_9CAUD</name>
<dbReference type="RefSeq" id="YP_009624137.1">
    <property type="nucleotide sequence ID" value="NC_042116.1"/>
</dbReference>
<protein>
    <submittedName>
        <fullName evidence="1">X-linked retinitis pigmentosa GTPase regulator</fullName>
    </submittedName>
</protein>
<dbReference type="Gene3D" id="2.130.10.30">
    <property type="entry name" value="Regulator of chromosome condensation 1/beta-lactamase-inhibitor protein II"/>
    <property type="match status" value="2"/>
</dbReference>
<sequence length="382" mass="40843">MLPFPIISNTNILPIPGIKKLVTSANAVLYLTTGGDLYGAGSNRNGELGLGHTNPVPKFIFIRSSVKDVWASGSTQVVLYIDISNQFWFAGDTRVLSGSDTLNFNTTFVNRTDLFSPVGITTDAQISDIYFHYGAKMQVVLKDGSYYCSGKNNVTTISSFGDGTNTNSVNVLRFIRSDVKEARGNFIKDSSNNLLGCGINGSYQLGTGNTTSTTTFISVMTSISTFDTGSGGTSTFVIKDNKLYITGTSLVGSNIYGEFGNGGTITVYRTLTEITTAGSSISKLFVGLNSINTHLVNNGIYMNTGYNVSGQLGRGNTTNVLTFSSITPVWGSSIIKLIIGSNQNTYILTDNNKLYACGAVYGGYSTTHSSNVLIFEEIIIVV</sequence>
<dbReference type="SUPFAM" id="SSF50985">
    <property type="entry name" value="RCC1/BLIP-II"/>
    <property type="match status" value="2"/>
</dbReference>
<dbReference type="OrthoDB" id="36040at10239"/>
<dbReference type="PROSITE" id="PS50012">
    <property type="entry name" value="RCC1_3"/>
    <property type="match status" value="1"/>
</dbReference>
<dbReference type="GeneID" id="40100945"/>